<comment type="caution">
    <text evidence="10">The sequence shown here is derived from an EMBL/GenBank/DDBJ whole genome shotgun (WGS) entry which is preliminary data.</text>
</comment>
<evidence type="ECO:0000256" key="7">
    <source>
        <dbReference type="SAM" id="MobiDB-lite"/>
    </source>
</evidence>
<name>A0ABQ6IVW3_9MICO</name>
<comment type="subcellular location">
    <subcellularLocation>
        <location evidence="1">Cell membrane</location>
        <topology evidence="1">Multi-pass membrane protein</topology>
    </subcellularLocation>
</comment>
<protein>
    <submittedName>
        <fullName evidence="10">MFS transporter</fullName>
    </submittedName>
</protein>
<feature type="transmembrane region" description="Helical" evidence="8">
    <location>
        <begin position="36"/>
        <end position="56"/>
    </location>
</feature>
<feature type="transmembrane region" description="Helical" evidence="8">
    <location>
        <begin position="315"/>
        <end position="335"/>
    </location>
</feature>
<reference evidence="11" key="1">
    <citation type="journal article" date="2019" name="Int. J. Syst. Evol. Microbiol.">
        <title>The Global Catalogue of Microorganisms (GCM) 10K type strain sequencing project: providing services to taxonomists for standard genome sequencing and annotation.</title>
        <authorList>
            <consortium name="The Broad Institute Genomics Platform"/>
            <consortium name="The Broad Institute Genome Sequencing Center for Infectious Disease"/>
            <person name="Wu L."/>
            <person name="Ma J."/>
        </authorList>
    </citation>
    <scope>NUCLEOTIDE SEQUENCE [LARGE SCALE GENOMIC DNA]</scope>
    <source>
        <strain evidence="11">NBRC 113072</strain>
    </source>
</reference>
<sequence>MSSIPQSRDVRGDLSPGARRALFASMVGTLIEWYDYALYGAAAALIIGPLFFPGSIDSAAQMAAFATFAVGFVVRPLGGLIVAHIGDTFGRKPAMILTIVLMGAATVGIGLLPTAASIGVWAPILLVVFRLLQGFGAGAELAGAMTVVAEFTPVRRRGFFTALVLSAPPAGTLLATLAFLAVSWLPTPVLLGWAWRIPFLISAVLFFVALYIRNRMEETPEFAHVARRQSEARRQAVPVGQLLRGSWRNVITAFLAVTGHNANNYILAAFSLSFMTKVAGMPRGSALLAVSIASLFGVVGSPVGGWLADRFGAGRIMGIGAAIGMLYAYPLFLAMQSGNVLIATLVLCFGYGVVLSMTSGAQGAFLTNLFPIRYRFSGVAMSRELNGAIVAGNTPLIATALIAAAGGGIHLAAGFLAVCFAVTILAVVLARGKADSPHAETEEDSRDAAVTPGAAS</sequence>
<feature type="transmembrane region" description="Helical" evidence="8">
    <location>
        <begin position="159"/>
        <end position="181"/>
    </location>
</feature>
<keyword evidence="4 8" id="KW-0812">Transmembrane</keyword>
<dbReference type="SUPFAM" id="SSF103473">
    <property type="entry name" value="MFS general substrate transporter"/>
    <property type="match status" value="1"/>
</dbReference>
<gene>
    <name evidence="10" type="ORF">GCM10025883_38010</name>
</gene>
<accession>A0ABQ6IVW3</accession>
<evidence type="ECO:0000313" key="10">
    <source>
        <dbReference type="EMBL" id="GMA41756.1"/>
    </source>
</evidence>
<evidence type="ECO:0000256" key="4">
    <source>
        <dbReference type="ARBA" id="ARBA00022692"/>
    </source>
</evidence>
<dbReference type="EMBL" id="BSUO01000001">
    <property type="protein sequence ID" value="GMA41756.1"/>
    <property type="molecule type" value="Genomic_DNA"/>
</dbReference>
<feature type="transmembrane region" description="Helical" evidence="8">
    <location>
        <begin position="62"/>
        <end position="82"/>
    </location>
</feature>
<feature type="transmembrane region" description="Helical" evidence="8">
    <location>
        <begin position="286"/>
        <end position="308"/>
    </location>
</feature>
<dbReference type="PANTHER" id="PTHR43045:SF1">
    <property type="entry name" value="SHIKIMATE TRANSPORTER"/>
    <property type="match status" value="1"/>
</dbReference>
<feature type="region of interest" description="Disordered" evidence="7">
    <location>
        <begin position="437"/>
        <end position="456"/>
    </location>
</feature>
<dbReference type="InterPro" id="IPR020846">
    <property type="entry name" value="MFS_dom"/>
</dbReference>
<evidence type="ECO:0000259" key="9">
    <source>
        <dbReference type="PROSITE" id="PS50850"/>
    </source>
</evidence>
<dbReference type="InterPro" id="IPR036259">
    <property type="entry name" value="MFS_trans_sf"/>
</dbReference>
<keyword evidence="6 8" id="KW-0472">Membrane</keyword>
<dbReference type="Proteomes" id="UP001157126">
    <property type="component" value="Unassembled WGS sequence"/>
</dbReference>
<keyword evidence="11" id="KW-1185">Reference proteome</keyword>
<evidence type="ECO:0000256" key="2">
    <source>
        <dbReference type="ARBA" id="ARBA00022448"/>
    </source>
</evidence>
<evidence type="ECO:0000256" key="3">
    <source>
        <dbReference type="ARBA" id="ARBA00022475"/>
    </source>
</evidence>
<evidence type="ECO:0000256" key="5">
    <source>
        <dbReference type="ARBA" id="ARBA00022989"/>
    </source>
</evidence>
<dbReference type="Gene3D" id="1.20.1250.20">
    <property type="entry name" value="MFS general substrate transporter like domains"/>
    <property type="match status" value="2"/>
</dbReference>
<dbReference type="RefSeq" id="WP_284305278.1">
    <property type="nucleotide sequence ID" value="NZ_BSUO01000001.1"/>
</dbReference>
<dbReference type="PROSITE" id="PS50850">
    <property type="entry name" value="MFS"/>
    <property type="match status" value="1"/>
</dbReference>
<keyword evidence="5 8" id="KW-1133">Transmembrane helix</keyword>
<evidence type="ECO:0000256" key="6">
    <source>
        <dbReference type="ARBA" id="ARBA00023136"/>
    </source>
</evidence>
<dbReference type="Pfam" id="PF07690">
    <property type="entry name" value="MFS_1"/>
    <property type="match status" value="1"/>
</dbReference>
<feature type="transmembrane region" description="Helical" evidence="8">
    <location>
        <begin position="341"/>
        <end position="365"/>
    </location>
</feature>
<dbReference type="InterPro" id="IPR011701">
    <property type="entry name" value="MFS"/>
</dbReference>
<proteinExistence type="predicted"/>
<dbReference type="PANTHER" id="PTHR43045">
    <property type="entry name" value="SHIKIMATE TRANSPORTER"/>
    <property type="match status" value="1"/>
</dbReference>
<feature type="transmembrane region" description="Helical" evidence="8">
    <location>
        <begin position="94"/>
        <end position="112"/>
    </location>
</feature>
<feature type="transmembrane region" description="Helical" evidence="8">
    <location>
        <begin position="193"/>
        <end position="212"/>
    </location>
</feature>
<feature type="domain" description="Major facilitator superfamily (MFS) profile" evidence="9">
    <location>
        <begin position="21"/>
        <end position="435"/>
    </location>
</feature>
<evidence type="ECO:0000256" key="8">
    <source>
        <dbReference type="SAM" id="Phobius"/>
    </source>
</evidence>
<organism evidence="10 11">
    <name type="scientific">Mobilicoccus caccae</name>
    <dbReference type="NCBI Taxonomy" id="1859295"/>
    <lineage>
        <taxon>Bacteria</taxon>
        <taxon>Bacillati</taxon>
        <taxon>Actinomycetota</taxon>
        <taxon>Actinomycetes</taxon>
        <taxon>Micrococcales</taxon>
        <taxon>Dermatophilaceae</taxon>
        <taxon>Mobilicoccus</taxon>
    </lineage>
</organism>
<keyword evidence="3" id="KW-1003">Cell membrane</keyword>
<evidence type="ECO:0000256" key="1">
    <source>
        <dbReference type="ARBA" id="ARBA00004651"/>
    </source>
</evidence>
<keyword evidence="2" id="KW-0813">Transport</keyword>
<evidence type="ECO:0000313" key="11">
    <source>
        <dbReference type="Proteomes" id="UP001157126"/>
    </source>
</evidence>
<feature type="transmembrane region" description="Helical" evidence="8">
    <location>
        <begin position="411"/>
        <end position="430"/>
    </location>
</feature>